<feature type="region of interest" description="Disordered" evidence="1">
    <location>
        <begin position="82"/>
        <end position="105"/>
    </location>
</feature>
<accession>A0ABS9QET4</accession>
<dbReference type="RefSeq" id="WP_239365609.1">
    <property type="nucleotide sequence ID" value="NZ_JAKREW010000010.1"/>
</dbReference>
<keyword evidence="3" id="KW-1185">Reference proteome</keyword>
<dbReference type="EMBL" id="JAKREW010000010">
    <property type="protein sequence ID" value="MCG7505942.1"/>
    <property type="molecule type" value="Genomic_DNA"/>
</dbReference>
<comment type="caution">
    <text evidence="2">The sequence shown here is derived from an EMBL/GenBank/DDBJ whole genome shotgun (WGS) entry which is preliminary data.</text>
</comment>
<evidence type="ECO:0000256" key="1">
    <source>
        <dbReference type="SAM" id="MobiDB-lite"/>
    </source>
</evidence>
<protein>
    <submittedName>
        <fullName evidence="2">Uncharacterized protein</fullName>
    </submittedName>
</protein>
<organism evidence="2 3">
    <name type="scientific">Mesorhizobium retamae</name>
    <dbReference type="NCBI Taxonomy" id="2912854"/>
    <lineage>
        <taxon>Bacteria</taxon>
        <taxon>Pseudomonadati</taxon>
        <taxon>Pseudomonadota</taxon>
        <taxon>Alphaproteobacteria</taxon>
        <taxon>Hyphomicrobiales</taxon>
        <taxon>Phyllobacteriaceae</taxon>
        <taxon>Mesorhizobium</taxon>
    </lineage>
</organism>
<name>A0ABS9QET4_9HYPH</name>
<dbReference type="Proteomes" id="UP001201701">
    <property type="component" value="Unassembled WGS sequence"/>
</dbReference>
<evidence type="ECO:0000313" key="2">
    <source>
        <dbReference type="EMBL" id="MCG7505942.1"/>
    </source>
</evidence>
<reference evidence="2 3" key="1">
    <citation type="submission" date="2022-02" db="EMBL/GenBank/DDBJ databases">
        <title>Draft genome sequence of Mezorhizobium retamae strain IRAMC:0171 isolated from Retama raetam nodules.</title>
        <authorList>
            <person name="Bengaied R."/>
            <person name="Sbissi I."/>
            <person name="Huber K."/>
            <person name="Ghodbane F."/>
            <person name="Nouioui I."/>
            <person name="Tarhouni M."/>
            <person name="Gtari M."/>
        </authorList>
    </citation>
    <scope>NUCLEOTIDE SEQUENCE [LARGE SCALE GENOMIC DNA]</scope>
    <source>
        <strain evidence="2 3">IRAMC:0171</strain>
    </source>
</reference>
<proteinExistence type="predicted"/>
<gene>
    <name evidence="2" type="ORF">L4923_13045</name>
</gene>
<sequence length="105" mass="11714">MQILKTIVDHGAMPVVEFHGEGGEEIQVRLRARSPADDDETLIEVAKVMMLHAAAFDPPIETSERSAHEPKTRMEHRARAYLPDGHADMSADPVVRNLSDDTKEQ</sequence>
<evidence type="ECO:0000313" key="3">
    <source>
        <dbReference type="Proteomes" id="UP001201701"/>
    </source>
</evidence>